<dbReference type="PANTHER" id="PTHR11412:SF136">
    <property type="entry name" value="CD109 ANTIGEN"/>
    <property type="match status" value="1"/>
</dbReference>
<dbReference type="EMBL" id="BTSY01000006">
    <property type="protein sequence ID" value="GMT31834.1"/>
    <property type="molecule type" value="Genomic_DNA"/>
</dbReference>
<gene>
    <name evidence="4" type="ORF">PFISCL1PPCAC_23131</name>
</gene>
<dbReference type="SMART" id="SM01360">
    <property type="entry name" value="A2M"/>
    <property type="match status" value="1"/>
</dbReference>
<dbReference type="Proteomes" id="UP001432322">
    <property type="component" value="Unassembled WGS sequence"/>
</dbReference>
<comment type="caution">
    <text evidence="4">The sequence shown here is derived from an EMBL/GenBank/DDBJ whole genome shotgun (WGS) entry which is preliminary data.</text>
</comment>
<evidence type="ECO:0000256" key="1">
    <source>
        <dbReference type="ARBA" id="ARBA00022729"/>
    </source>
</evidence>
<dbReference type="InterPro" id="IPR050473">
    <property type="entry name" value="A2M/Complement_sys"/>
</dbReference>
<evidence type="ECO:0000313" key="4">
    <source>
        <dbReference type="EMBL" id="GMT31834.1"/>
    </source>
</evidence>
<dbReference type="GO" id="GO:0004866">
    <property type="term" value="F:endopeptidase inhibitor activity"/>
    <property type="evidence" value="ECO:0007669"/>
    <property type="project" value="InterPro"/>
</dbReference>
<evidence type="ECO:0000259" key="3">
    <source>
        <dbReference type="SMART" id="SM01360"/>
    </source>
</evidence>
<dbReference type="AlphaFoldDB" id="A0AAV5WIC2"/>
<dbReference type="Gene3D" id="2.20.130.20">
    <property type="match status" value="1"/>
</dbReference>
<protein>
    <recommendedName>
        <fullName evidence="3">Alpha-2-macroglobulin domain-containing protein</fullName>
    </recommendedName>
</protein>
<proteinExistence type="predicted"/>
<accession>A0AAV5WIC2</accession>
<organism evidence="4 5">
    <name type="scientific">Pristionchus fissidentatus</name>
    <dbReference type="NCBI Taxonomy" id="1538716"/>
    <lineage>
        <taxon>Eukaryota</taxon>
        <taxon>Metazoa</taxon>
        <taxon>Ecdysozoa</taxon>
        <taxon>Nematoda</taxon>
        <taxon>Chromadorea</taxon>
        <taxon>Rhabditida</taxon>
        <taxon>Rhabditina</taxon>
        <taxon>Diplogasteromorpha</taxon>
        <taxon>Diplogasteroidea</taxon>
        <taxon>Neodiplogasteridae</taxon>
        <taxon>Pristionchus</taxon>
    </lineage>
</organism>
<reference evidence="4" key="1">
    <citation type="submission" date="2023-10" db="EMBL/GenBank/DDBJ databases">
        <title>Genome assembly of Pristionchus species.</title>
        <authorList>
            <person name="Yoshida K."/>
            <person name="Sommer R.J."/>
        </authorList>
    </citation>
    <scope>NUCLEOTIDE SEQUENCE</scope>
    <source>
        <strain evidence="4">RS5133</strain>
    </source>
</reference>
<dbReference type="InterPro" id="IPR001599">
    <property type="entry name" value="Macroglobln_a2"/>
</dbReference>
<evidence type="ECO:0000313" key="5">
    <source>
        <dbReference type="Proteomes" id="UP001432322"/>
    </source>
</evidence>
<dbReference type="Pfam" id="PF00207">
    <property type="entry name" value="A2M"/>
    <property type="match status" value="1"/>
</dbReference>
<keyword evidence="2" id="KW-0882">Thioester bond</keyword>
<keyword evidence="1" id="KW-0732">Signal</keyword>
<evidence type="ECO:0000256" key="2">
    <source>
        <dbReference type="ARBA" id="ARBA00022966"/>
    </source>
</evidence>
<feature type="domain" description="Alpha-2-macroglobulin" evidence="3">
    <location>
        <begin position="97"/>
        <end position="188"/>
    </location>
</feature>
<feature type="non-terminal residue" evidence="4">
    <location>
        <position position="1"/>
    </location>
</feature>
<keyword evidence="5" id="KW-1185">Reference proteome</keyword>
<dbReference type="PANTHER" id="PTHR11412">
    <property type="entry name" value="MACROGLOBULIN / COMPLEMENT"/>
    <property type="match status" value="1"/>
</dbReference>
<sequence length="514" mass="57659">ATSSVFSDTCLRHMWGQCSKAVLRAPPERKYSDPSRFHTLSRRRPLSGGCAHWERCGCSRFQGMIYLPSFKLQTPVNDVPLLEEKGVFETRKNLPHVWIFEDYEIPAKGRVRLNYRLPDSIGRWNLVSSFWSKGDADLCLAPEAFVDVHKDFFVQANVPSSAYLNETVAVEIIVSGDYIDEPTTLVICQSMDRSVCSDAGINGQKGLAVFSRVELTPKDKISTKTVAMRFLSVGEHNVTFTLRREEDYPGIYHCDGGDKLDAVQHTVIVQKRAELEEHYRGLILTVDKPVIDTSVFNGFVAKKSTTDIIQVREYRQPHRPATLFTEITTPLKTTDHIHVFTLEISKFLPLPQVDYTDAEDVGGRRKRNAQQFSAYSSSFLSDVLQQLALHTFKQEQLRAVPATPVGALEALDNAISSSISDMLRFSDCGDHAHEYCGFANEAKPATNRSYSLFLTAMSTSLLCKASADQQFVIDVSDASILKLDRELDDKLEIAIGLKTSLDLSIDKLVYKLIN</sequence>
<name>A0AAV5WIC2_9BILA</name>